<dbReference type="RefSeq" id="WP_345626888.1">
    <property type="nucleotide sequence ID" value="NZ_BAABJQ010000003.1"/>
</dbReference>
<organism evidence="1 2">
    <name type="scientific">Rugosimonospora acidiphila</name>
    <dbReference type="NCBI Taxonomy" id="556531"/>
    <lineage>
        <taxon>Bacteria</taxon>
        <taxon>Bacillati</taxon>
        <taxon>Actinomycetota</taxon>
        <taxon>Actinomycetes</taxon>
        <taxon>Micromonosporales</taxon>
        <taxon>Micromonosporaceae</taxon>
        <taxon>Rugosimonospora</taxon>
    </lineage>
</organism>
<dbReference type="EMBL" id="BAABJQ010000003">
    <property type="protein sequence ID" value="GAA5180287.1"/>
    <property type="molecule type" value="Genomic_DNA"/>
</dbReference>
<reference evidence="2" key="1">
    <citation type="journal article" date="2019" name="Int. J. Syst. Evol. Microbiol.">
        <title>The Global Catalogue of Microorganisms (GCM) 10K type strain sequencing project: providing services to taxonomists for standard genome sequencing and annotation.</title>
        <authorList>
            <consortium name="The Broad Institute Genomics Platform"/>
            <consortium name="The Broad Institute Genome Sequencing Center for Infectious Disease"/>
            <person name="Wu L."/>
            <person name="Ma J."/>
        </authorList>
    </citation>
    <scope>NUCLEOTIDE SEQUENCE [LARGE SCALE GENOMIC DNA]</scope>
    <source>
        <strain evidence="2">JCM 18304</strain>
    </source>
</reference>
<evidence type="ECO:0000313" key="1">
    <source>
        <dbReference type="EMBL" id="GAA5180287.1"/>
    </source>
</evidence>
<sequence length="380" mass="43222">MTSSTRLSRFGDWAPVEPLCQTGMLTGQRPFYAGQQYEDRMALVRRAISEIRTGWREYPLFMRDLRELLEREAHRHAGDDATAEVSARLLSSVKEWSDRGRAPAPEDYSAIELYTSEAGYRRIFGVINSAFRSDHLVEDRQALRAAAFLVELLTIDLFNYRETHPEADRFEGIVYRGMCVTGEELADFREAAAGPITERYLSIPLGMVSASLDRDNATRFALEQARRYPDRHPLLWRIRVVGLDAGLLDVYRTRFPDSVVTSLCAVPIHGLSRYQEEREVLLRGPAFQLLWLSREPDGQLERGMHVIDVMMLNTNRDHGSAIATNEGADRRARDLFRTLVAIRRASICAGLADQSGHRADALAYRSSLNANRERLDGYLR</sequence>
<dbReference type="Gene3D" id="3.90.176.10">
    <property type="entry name" value="Toxin ADP-ribosyltransferase, Chain A, domain 1"/>
    <property type="match status" value="1"/>
</dbReference>
<evidence type="ECO:0000313" key="2">
    <source>
        <dbReference type="Proteomes" id="UP001501570"/>
    </source>
</evidence>
<protein>
    <submittedName>
        <fullName evidence="1">Uncharacterized protein</fullName>
    </submittedName>
</protein>
<name>A0ABP9RLJ7_9ACTN</name>
<proteinExistence type="predicted"/>
<gene>
    <name evidence="1" type="ORF">GCM10023322_12250</name>
</gene>
<comment type="caution">
    <text evidence="1">The sequence shown here is derived from an EMBL/GenBank/DDBJ whole genome shotgun (WGS) entry which is preliminary data.</text>
</comment>
<dbReference type="Proteomes" id="UP001501570">
    <property type="component" value="Unassembled WGS sequence"/>
</dbReference>
<keyword evidence="2" id="KW-1185">Reference proteome</keyword>
<accession>A0ABP9RLJ7</accession>